<feature type="domain" description="Protein kinase" evidence="10">
    <location>
        <begin position="43"/>
        <end position="302"/>
    </location>
</feature>
<evidence type="ECO:0000256" key="4">
    <source>
        <dbReference type="ARBA" id="ARBA00022840"/>
    </source>
</evidence>
<dbReference type="EMBL" id="PXOG01000057">
    <property type="protein sequence ID" value="RGP78808.1"/>
    <property type="molecule type" value="Genomic_DNA"/>
</dbReference>
<protein>
    <recommendedName>
        <fullName evidence="6">mitogen-activated protein kinase kinase</fullName>
        <ecNumber evidence="6">2.7.12.2</ecNumber>
    </recommendedName>
</protein>
<comment type="caution">
    <text evidence="11">The sequence shown here is derived from an EMBL/GenBank/DDBJ whole genome shotgun (WGS) entry which is preliminary data.</text>
</comment>
<name>A0A395T274_9HYPO</name>
<dbReference type="InterPro" id="IPR000719">
    <property type="entry name" value="Prot_kinase_dom"/>
</dbReference>
<evidence type="ECO:0000256" key="5">
    <source>
        <dbReference type="ARBA" id="ARBA00038035"/>
    </source>
</evidence>
<comment type="catalytic activity">
    <reaction evidence="7">
        <text>L-seryl-[protein] + ATP = O-phospho-L-seryl-[protein] + ADP + H(+)</text>
        <dbReference type="Rhea" id="RHEA:17989"/>
        <dbReference type="Rhea" id="RHEA-COMP:9863"/>
        <dbReference type="Rhea" id="RHEA-COMP:11604"/>
        <dbReference type="ChEBI" id="CHEBI:15378"/>
        <dbReference type="ChEBI" id="CHEBI:29999"/>
        <dbReference type="ChEBI" id="CHEBI:30616"/>
        <dbReference type="ChEBI" id="CHEBI:83421"/>
        <dbReference type="ChEBI" id="CHEBI:456216"/>
        <dbReference type="EC" id="2.7.12.2"/>
    </reaction>
</comment>
<evidence type="ECO:0000256" key="8">
    <source>
        <dbReference type="ARBA" id="ARBA00049299"/>
    </source>
</evidence>
<dbReference type="Pfam" id="PF00069">
    <property type="entry name" value="Pkinase"/>
    <property type="match status" value="1"/>
</dbReference>
<evidence type="ECO:0000256" key="1">
    <source>
        <dbReference type="ARBA" id="ARBA00022679"/>
    </source>
</evidence>
<evidence type="ECO:0000313" key="12">
    <source>
        <dbReference type="Proteomes" id="UP000266234"/>
    </source>
</evidence>
<dbReference type="Proteomes" id="UP000266234">
    <property type="component" value="Unassembled WGS sequence"/>
</dbReference>
<dbReference type="EC" id="2.7.12.2" evidence="6"/>
<dbReference type="STRING" id="694270.A0A395T274"/>
<comment type="catalytic activity">
    <reaction evidence="8">
        <text>L-threonyl-[protein] + ATP = O-phospho-L-threonyl-[protein] + ADP + H(+)</text>
        <dbReference type="Rhea" id="RHEA:46608"/>
        <dbReference type="Rhea" id="RHEA-COMP:11060"/>
        <dbReference type="Rhea" id="RHEA-COMP:11605"/>
        <dbReference type="ChEBI" id="CHEBI:15378"/>
        <dbReference type="ChEBI" id="CHEBI:30013"/>
        <dbReference type="ChEBI" id="CHEBI:30616"/>
        <dbReference type="ChEBI" id="CHEBI:61977"/>
        <dbReference type="ChEBI" id="CHEBI:456216"/>
        <dbReference type="EC" id="2.7.12.2"/>
    </reaction>
</comment>
<dbReference type="InterPro" id="IPR011009">
    <property type="entry name" value="Kinase-like_dom_sf"/>
</dbReference>
<proteinExistence type="inferred from homology"/>
<keyword evidence="3 11" id="KW-0418">Kinase</keyword>
<evidence type="ECO:0000256" key="6">
    <source>
        <dbReference type="ARBA" id="ARBA00038999"/>
    </source>
</evidence>
<dbReference type="Gene3D" id="1.10.510.10">
    <property type="entry name" value="Transferase(Phosphotransferase) domain 1"/>
    <property type="match status" value="2"/>
</dbReference>
<keyword evidence="4" id="KW-0067">ATP-binding</keyword>
<dbReference type="PANTHER" id="PTHR48013">
    <property type="entry name" value="DUAL SPECIFICITY MITOGEN-ACTIVATED PROTEIN KINASE KINASE 5-RELATED"/>
    <property type="match status" value="1"/>
</dbReference>
<keyword evidence="12" id="KW-1185">Reference proteome</keyword>
<evidence type="ECO:0000256" key="2">
    <source>
        <dbReference type="ARBA" id="ARBA00022741"/>
    </source>
</evidence>
<evidence type="ECO:0000259" key="10">
    <source>
        <dbReference type="PROSITE" id="PS50011"/>
    </source>
</evidence>
<dbReference type="PROSITE" id="PS50011">
    <property type="entry name" value="PROTEIN_KINASE_DOM"/>
    <property type="match status" value="1"/>
</dbReference>
<evidence type="ECO:0000256" key="7">
    <source>
        <dbReference type="ARBA" id="ARBA00049014"/>
    </source>
</evidence>
<evidence type="ECO:0000256" key="3">
    <source>
        <dbReference type="ARBA" id="ARBA00022777"/>
    </source>
</evidence>
<evidence type="ECO:0000313" key="11">
    <source>
        <dbReference type="EMBL" id="RGP78808.1"/>
    </source>
</evidence>
<dbReference type="OrthoDB" id="10252171at2759"/>
<dbReference type="AlphaFoldDB" id="A0A395T274"/>
<reference evidence="11 12" key="1">
    <citation type="journal article" date="2018" name="PLoS Pathog.">
        <title>Evolution of structural diversity of trichothecenes, a family of toxins produced by plant pathogenic and entomopathogenic fungi.</title>
        <authorList>
            <person name="Proctor R.H."/>
            <person name="McCormick S.P."/>
            <person name="Kim H.S."/>
            <person name="Cardoza R.E."/>
            <person name="Stanley A.M."/>
            <person name="Lindo L."/>
            <person name="Kelly A."/>
            <person name="Brown D.W."/>
            <person name="Lee T."/>
            <person name="Vaughan M.M."/>
            <person name="Alexander N.J."/>
            <person name="Busman M."/>
            <person name="Gutierrez S."/>
        </authorList>
    </citation>
    <scope>NUCLEOTIDE SEQUENCE [LARGE SCALE GENOMIC DNA]</scope>
    <source>
        <strain evidence="11 12">NRRL 20695</strain>
    </source>
</reference>
<dbReference type="GO" id="GO:0004708">
    <property type="term" value="F:MAP kinase kinase activity"/>
    <property type="evidence" value="ECO:0007669"/>
    <property type="project" value="UniProtKB-EC"/>
</dbReference>
<comment type="similarity">
    <text evidence="5">Belongs to the protein kinase superfamily. STE Ser/Thr protein kinase family. MAP kinase kinase subfamily.</text>
</comment>
<keyword evidence="2" id="KW-0547">Nucleotide-binding</keyword>
<sequence>MEENLSDIVRDFKLSTRYDGGFTIHFYNDPDAPPSTPQRQERWGRVRTIGNGSQGTVVLENCVQGARNFTERAVKKIPLRSSHSTRFYERELAAIIKFSHDRYSKYFVKSLGWYTSSGRLNIAMEYFPEGDLFTYVEKLHGLPEDECREITSQIVSGISLMHAERHPRDGRSSTWWIKLGDFGICKRDGTDTNTTNFTPGTETYMAPELLNPNLVSLSPRDYQKSDVWALGITVFFILTNTVPFSSRYSTREFATNLGEPFPCAPLRGRNVSAEGQAFIRDAIKPKPEDRMDAAKAMEHAWINGFLPCCPVSGTYMETSTTTSIQSSLDEMGGLTNEILTLASQTTTLNGFLSQPSQNGSIPRPAAIPMQILHENNNATIDIEPMRGLTASLEEYWGLLVTPHKTPSFIFCDLIGKIFDHFNVSNTGMLQPHELCAFMYAARWLPQFPPIQVVPTRPPDGDT</sequence>
<dbReference type="PANTHER" id="PTHR48013:SF9">
    <property type="entry name" value="DUAL SPECIFICITY MITOGEN-ACTIVATED PROTEIN KINASE KINASE 5"/>
    <property type="match status" value="1"/>
</dbReference>
<dbReference type="SUPFAM" id="SSF56112">
    <property type="entry name" value="Protein kinase-like (PK-like)"/>
    <property type="match status" value="1"/>
</dbReference>
<evidence type="ECO:0000256" key="9">
    <source>
        <dbReference type="ARBA" id="ARBA00051693"/>
    </source>
</evidence>
<gene>
    <name evidence="11" type="ORF">FLONG3_3006</name>
</gene>
<dbReference type="GO" id="GO:0005524">
    <property type="term" value="F:ATP binding"/>
    <property type="evidence" value="ECO:0007669"/>
    <property type="project" value="UniProtKB-KW"/>
</dbReference>
<comment type="catalytic activity">
    <reaction evidence="9">
        <text>L-tyrosyl-[protein] + ATP = O-phospho-L-tyrosyl-[protein] + ADP + H(+)</text>
        <dbReference type="Rhea" id="RHEA:10596"/>
        <dbReference type="Rhea" id="RHEA-COMP:10136"/>
        <dbReference type="Rhea" id="RHEA-COMP:20101"/>
        <dbReference type="ChEBI" id="CHEBI:15378"/>
        <dbReference type="ChEBI" id="CHEBI:30616"/>
        <dbReference type="ChEBI" id="CHEBI:46858"/>
        <dbReference type="ChEBI" id="CHEBI:61978"/>
        <dbReference type="ChEBI" id="CHEBI:456216"/>
        <dbReference type="EC" id="2.7.12.2"/>
    </reaction>
</comment>
<organism evidence="11 12">
    <name type="scientific">Fusarium longipes</name>
    <dbReference type="NCBI Taxonomy" id="694270"/>
    <lineage>
        <taxon>Eukaryota</taxon>
        <taxon>Fungi</taxon>
        <taxon>Dikarya</taxon>
        <taxon>Ascomycota</taxon>
        <taxon>Pezizomycotina</taxon>
        <taxon>Sordariomycetes</taxon>
        <taxon>Hypocreomycetidae</taxon>
        <taxon>Hypocreales</taxon>
        <taxon>Nectriaceae</taxon>
        <taxon>Fusarium</taxon>
    </lineage>
</organism>
<accession>A0A395T274</accession>
<keyword evidence="1" id="KW-0808">Transferase</keyword>